<dbReference type="SUPFAM" id="SSF46689">
    <property type="entry name" value="Homeodomain-like"/>
    <property type="match status" value="1"/>
</dbReference>
<dbReference type="GO" id="GO:0003700">
    <property type="term" value="F:DNA-binding transcription factor activity"/>
    <property type="evidence" value="ECO:0007669"/>
    <property type="project" value="TreeGrafter"/>
</dbReference>
<comment type="caution">
    <text evidence="4">The sequence shown here is derived from an EMBL/GenBank/DDBJ whole genome shotgun (WGS) entry which is preliminary data.</text>
</comment>
<sequence>MELDLAPAAPARDRRVRRSRAALTRAAVALVTERGTAAIPISDIAAAADVSRQLVYQHFGDRDALLLEAALDLVRTELLPRLTEAESLDGRSGALVVTRYFAEHRVFYRAMLNSSSAFALNKALGGLFVPVNRRAIERHFARDLDPQRAEDLAVFMTGGGANVINEWLIGADDPLDPEDLADRIVALVDLFATALPQIATSTKENDR</sequence>
<dbReference type="PROSITE" id="PS50977">
    <property type="entry name" value="HTH_TETR_2"/>
    <property type="match status" value="1"/>
</dbReference>
<dbReference type="EMBL" id="JAKGSG010000010">
    <property type="protein sequence ID" value="MCF4119888.1"/>
    <property type="molecule type" value="Genomic_DNA"/>
</dbReference>
<feature type="DNA-binding region" description="H-T-H motif" evidence="2">
    <location>
        <begin position="40"/>
        <end position="59"/>
    </location>
</feature>
<evidence type="ECO:0000256" key="1">
    <source>
        <dbReference type="ARBA" id="ARBA00023125"/>
    </source>
</evidence>
<dbReference type="RefSeq" id="WP_236087600.1">
    <property type="nucleotide sequence ID" value="NZ_JAKGSG010000010.1"/>
</dbReference>
<dbReference type="Pfam" id="PF14278">
    <property type="entry name" value="TetR_C_8"/>
    <property type="match status" value="1"/>
</dbReference>
<dbReference type="PANTHER" id="PTHR30055">
    <property type="entry name" value="HTH-TYPE TRANSCRIPTIONAL REGULATOR RUTR"/>
    <property type="match status" value="1"/>
</dbReference>
<keyword evidence="5" id="KW-1185">Reference proteome</keyword>
<name>A0AA41QAV9_9MICO</name>
<dbReference type="Gene3D" id="1.10.357.10">
    <property type="entry name" value="Tetracycline Repressor, domain 2"/>
    <property type="match status" value="1"/>
</dbReference>
<dbReference type="Pfam" id="PF00440">
    <property type="entry name" value="TetR_N"/>
    <property type="match status" value="1"/>
</dbReference>
<evidence type="ECO:0000256" key="2">
    <source>
        <dbReference type="PROSITE-ProRule" id="PRU00335"/>
    </source>
</evidence>
<dbReference type="GO" id="GO:0000976">
    <property type="term" value="F:transcription cis-regulatory region binding"/>
    <property type="evidence" value="ECO:0007669"/>
    <property type="project" value="TreeGrafter"/>
</dbReference>
<dbReference type="Proteomes" id="UP001165405">
    <property type="component" value="Unassembled WGS sequence"/>
</dbReference>
<gene>
    <name evidence="4" type="ORF">L1785_02745</name>
</gene>
<feature type="domain" description="HTH tetR-type" evidence="3">
    <location>
        <begin position="17"/>
        <end position="77"/>
    </location>
</feature>
<dbReference type="PRINTS" id="PR00455">
    <property type="entry name" value="HTHTETR"/>
</dbReference>
<dbReference type="InterPro" id="IPR001647">
    <property type="entry name" value="HTH_TetR"/>
</dbReference>
<keyword evidence="1 2" id="KW-0238">DNA-binding</keyword>
<protein>
    <submittedName>
        <fullName evidence="4">TetR/AcrR family transcriptional regulator</fullName>
    </submittedName>
</protein>
<organism evidence="4 5">
    <name type="scientific">Antribacter soli</name>
    <dbReference type="NCBI Taxonomy" id="2910976"/>
    <lineage>
        <taxon>Bacteria</taxon>
        <taxon>Bacillati</taxon>
        <taxon>Actinomycetota</taxon>
        <taxon>Actinomycetes</taxon>
        <taxon>Micrococcales</taxon>
        <taxon>Promicromonosporaceae</taxon>
        <taxon>Antribacter</taxon>
    </lineage>
</organism>
<evidence type="ECO:0000313" key="4">
    <source>
        <dbReference type="EMBL" id="MCF4119888.1"/>
    </source>
</evidence>
<evidence type="ECO:0000313" key="5">
    <source>
        <dbReference type="Proteomes" id="UP001165405"/>
    </source>
</evidence>
<proteinExistence type="predicted"/>
<dbReference type="InterPro" id="IPR050109">
    <property type="entry name" value="HTH-type_TetR-like_transc_reg"/>
</dbReference>
<reference evidence="4" key="1">
    <citation type="submission" date="2022-01" db="EMBL/GenBank/DDBJ databases">
        <title>Antribacter sp. nov., isolated from Guizhou of China.</title>
        <authorList>
            <person name="Chengliang C."/>
            <person name="Ya Z."/>
        </authorList>
    </citation>
    <scope>NUCLEOTIDE SEQUENCE</scope>
    <source>
        <strain evidence="4">KLBMP 9083</strain>
    </source>
</reference>
<dbReference type="PANTHER" id="PTHR30055:SF226">
    <property type="entry name" value="HTH-TYPE TRANSCRIPTIONAL REGULATOR PKSA"/>
    <property type="match status" value="1"/>
</dbReference>
<evidence type="ECO:0000259" key="3">
    <source>
        <dbReference type="PROSITE" id="PS50977"/>
    </source>
</evidence>
<dbReference type="InterPro" id="IPR009057">
    <property type="entry name" value="Homeodomain-like_sf"/>
</dbReference>
<dbReference type="InterPro" id="IPR039532">
    <property type="entry name" value="TetR_C_Firmicutes"/>
</dbReference>
<accession>A0AA41QAV9</accession>
<dbReference type="AlphaFoldDB" id="A0AA41QAV9"/>